<dbReference type="EMBL" id="CP002691">
    <property type="protein sequence ID" value="AEE49264.1"/>
    <property type="molecule type" value="Genomic_DNA"/>
</dbReference>
<dbReference type="STRING" id="760192.Halhy_1369"/>
<dbReference type="KEGG" id="hhy:Halhy_1369"/>
<proteinExistence type="predicted"/>
<dbReference type="Proteomes" id="UP000008461">
    <property type="component" value="Chromosome"/>
</dbReference>
<sequence>MAPYASQQSLDLRLLPRGWYILEWKSGEKRELLRVLKQ</sequence>
<reference key="2">
    <citation type="submission" date="2011-04" db="EMBL/GenBank/DDBJ databases">
        <title>Complete sequence of chromosome of Haliscomenobacter hydrossis DSM 1100.</title>
        <authorList>
            <consortium name="US DOE Joint Genome Institute (JGI-PGF)"/>
            <person name="Lucas S."/>
            <person name="Han J."/>
            <person name="Lapidus A."/>
            <person name="Bruce D."/>
            <person name="Goodwin L."/>
            <person name="Pitluck S."/>
            <person name="Peters L."/>
            <person name="Kyrpides N."/>
            <person name="Mavromatis K."/>
            <person name="Ivanova N."/>
            <person name="Ovchinnikova G."/>
            <person name="Pagani I."/>
            <person name="Daligault H."/>
            <person name="Detter J.C."/>
            <person name="Han C."/>
            <person name="Land M."/>
            <person name="Hauser L."/>
            <person name="Markowitz V."/>
            <person name="Cheng J.-F."/>
            <person name="Hugenholtz P."/>
            <person name="Woyke T."/>
            <person name="Wu D."/>
            <person name="Verbarg S."/>
            <person name="Frueling A."/>
            <person name="Brambilla E."/>
            <person name="Klenk H.-P."/>
            <person name="Eisen J.A."/>
        </authorList>
    </citation>
    <scope>NUCLEOTIDE SEQUENCE</scope>
    <source>
        <strain>DSM 1100</strain>
    </source>
</reference>
<reference evidence="1 2" key="1">
    <citation type="journal article" date="2011" name="Stand. Genomic Sci.">
        <title>Complete genome sequence of Haliscomenobacter hydrossis type strain (O).</title>
        <authorList>
            <consortium name="US DOE Joint Genome Institute (JGI-PGF)"/>
            <person name="Daligault H."/>
            <person name="Lapidus A."/>
            <person name="Zeytun A."/>
            <person name="Nolan M."/>
            <person name="Lucas S."/>
            <person name="Del Rio T.G."/>
            <person name="Tice H."/>
            <person name="Cheng J.F."/>
            <person name="Tapia R."/>
            <person name="Han C."/>
            <person name="Goodwin L."/>
            <person name="Pitluck S."/>
            <person name="Liolios K."/>
            <person name="Pagani I."/>
            <person name="Ivanova N."/>
            <person name="Huntemann M."/>
            <person name="Mavromatis K."/>
            <person name="Mikhailova N."/>
            <person name="Pati A."/>
            <person name="Chen A."/>
            <person name="Palaniappan K."/>
            <person name="Land M."/>
            <person name="Hauser L."/>
            <person name="Brambilla E.M."/>
            <person name="Rohde M."/>
            <person name="Verbarg S."/>
            <person name="Goker M."/>
            <person name="Bristow J."/>
            <person name="Eisen J.A."/>
            <person name="Markowitz V."/>
            <person name="Hugenholtz P."/>
            <person name="Kyrpides N.C."/>
            <person name="Klenk H.P."/>
            <person name="Woyke T."/>
        </authorList>
    </citation>
    <scope>NUCLEOTIDE SEQUENCE [LARGE SCALE GENOMIC DNA]</scope>
    <source>
        <strain evidence="2">ATCC 27775 / DSM 1100 / LMG 10767 / O</strain>
    </source>
</reference>
<evidence type="ECO:0000313" key="1">
    <source>
        <dbReference type="EMBL" id="AEE49264.1"/>
    </source>
</evidence>
<dbReference type="AlphaFoldDB" id="F4KW76"/>
<dbReference type="HOGENOM" id="CLU_3328580_0_0_10"/>
<name>F4KW76_HALH1</name>
<gene>
    <name evidence="1" type="ordered locus">Halhy_1369</name>
</gene>
<evidence type="ECO:0008006" key="3">
    <source>
        <dbReference type="Google" id="ProtNLM"/>
    </source>
</evidence>
<keyword evidence="2" id="KW-1185">Reference proteome</keyword>
<evidence type="ECO:0000313" key="2">
    <source>
        <dbReference type="Proteomes" id="UP000008461"/>
    </source>
</evidence>
<protein>
    <recommendedName>
        <fullName evidence="3">Secretion system C-terminal sorting domain-containing protein</fullName>
    </recommendedName>
</protein>
<organism evidence="1 2">
    <name type="scientific">Haliscomenobacter hydrossis (strain ATCC 27775 / DSM 1100 / LMG 10767 / O)</name>
    <dbReference type="NCBI Taxonomy" id="760192"/>
    <lineage>
        <taxon>Bacteria</taxon>
        <taxon>Pseudomonadati</taxon>
        <taxon>Bacteroidota</taxon>
        <taxon>Saprospiria</taxon>
        <taxon>Saprospirales</taxon>
        <taxon>Haliscomenobacteraceae</taxon>
        <taxon>Haliscomenobacter</taxon>
    </lineage>
</organism>
<accession>F4KW76</accession>